<dbReference type="InterPro" id="IPR006600">
    <property type="entry name" value="HTH_CenpB_DNA-bd_dom"/>
</dbReference>
<dbReference type="Proteomes" id="UP000663880">
    <property type="component" value="Unassembled WGS sequence"/>
</dbReference>
<feature type="DNA-binding region" description="H-T-H motif" evidence="4">
    <location>
        <begin position="27"/>
        <end position="47"/>
    </location>
</feature>
<sequence length="518" mass="59295">MSSVKRKCYTIEEKSAILFRLEAGESNATIAKEFGVSHSTISTIKKNKYKIEPLFSANVLKCKRVRTSTHEQVDKALLKWFKLQRDQGIPVNGPLLQEKANFFARQLDMQNFTCSMSWINRFKVRHNIVSGKIAGESLSVQQGDVVDWLEKVWPILRAQFRDDEIFNADETGLFYKLTPDKTLKFKSEKCTGGKLSKERITVMVAANMSGTVKKKLLVIGKSQRPRCFKNVRHLPVDYESNQRAWMTADIFNKWIRAWDRELMKKNKKILLLVDNCPAHPHIENLKNITLVFLPPNTTSVLQPMDQGIIRALKSHFRKNLVLKMIQLLDGRGSSSVDYSKITDAILMIQDAWTQLKQDTIFNCYKHAGFVRSNVDCSVTSNADDFNEEDDVPLSTWVRAIDKHQLLITNEEFEQYAYVDDAVATCEEPSDENIVVNIIANDANGKDSDGDDDEPEEIHPTVSVSEALKAAETLNEFVQTNFDDDLMKTMMSRMHNAVRSSYYRTKVSQKQTQINDFVR</sequence>
<organism evidence="7 8">
    <name type="scientific">Pieris macdunnoughi</name>
    <dbReference type="NCBI Taxonomy" id="345717"/>
    <lineage>
        <taxon>Eukaryota</taxon>
        <taxon>Metazoa</taxon>
        <taxon>Ecdysozoa</taxon>
        <taxon>Arthropoda</taxon>
        <taxon>Hexapoda</taxon>
        <taxon>Insecta</taxon>
        <taxon>Pterygota</taxon>
        <taxon>Neoptera</taxon>
        <taxon>Endopterygota</taxon>
        <taxon>Lepidoptera</taxon>
        <taxon>Glossata</taxon>
        <taxon>Ditrysia</taxon>
        <taxon>Papilionoidea</taxon>
        <taxon>Pieridae</taxon>
        <taxon>Pierinae</taxon>
        <taxon>Pieris</taxon>
    </lineage>
</organism>
<comment type="subcellular location">
    <subcellularLocation>
        <location evidence="1 4">Nucleus</location>
    </subcellularLocation>
</comment>
<dbReference type="Pfam" id="PF03184">
    <property type="entry name" value="DDE_1"/>
    <property type="match status" value="1"/>
</dbReference>
<evidence type="ECO:0000313" key="8">
    <source>
        <dbReference type="Proteomes" id="UP000663880"/>
    </source>
</evidence>
<evidence type="ECO:0000313" key="7">
    <source>
        <dbReference type="EMBL" id="CAF4879632.1"/>
    </source>
</evidence>
<feature type="domain" description="HTH psq-type" evidence="5">
    <location>
        <begin position="1"/>
        <end position="51"/>
    </location>
</feature>
<evidence type="ECO:0000256" key="3">
    <source>
        <dbReference type="ARBA" id="ARBA00023242"/>
    </source>
</evidence>
<dbReference type="InterPro" id="IPR004875">
    <property type="entry name" value="DDE_SF_endonuclease_dom"/>
</dbReference>
<dbReference type="OrthoDB" id="125347at2759"/>
<dbReference type="Pfam" id="PF03221">
    <property type="entry name" value="HTH_Tnp_Tc5"/>
    <property type="match status" value="1"/>
</dbReference>
<name>A0A821U0K8_9NEOP</name>
<dbReference type="Gene3D" id="1.10.10.60">
    <property type="entry name" value="Homeodomain-like"/>
    <property type="match status" value="2"/>
</dbReference>
<keyword evidence="2 4" id="KW-0238">DNA-binding</keyword>
<protein>
    <recommendedName>
        <fullName evidence="9">HTH CENPB-type domain-containing protein</fullName>
    </recommendedName>
</protein>
<evidence type="ECO:0000256" key="4">
    <source>
        <dbReference type="PROSITE-ProRule" id="PRU00320"/>
    </source>
</evidence>
<dbReference type="SMART" id="SM00674">
    <property type="entry name" value="CENPB"/>
    <property type="match status" value="1"/>
</dbReference>
<dbReference type="InterPro" id="IPR009057">
    <property type="entry name" value="Homeodomain-like_sf"/>
</dbReference>
<dbReference type="Gene3D" id="3.30.420.10">
    <property type="entry name" value="Ribonuclease H-like superfamily/Ribonuclease H"/>
    <property type="match status" value="1"/>
</dbReference>
<gene>
    <name evidence="7" type="ORF">PMACD_LOCUS9492</name>
</gene>
<dbReference type="PANTHER" id="PTHR19303:SF73">
    <property type="entry name" value="PROTEIN PDC2"/>
    <property type="match status" value="1"/>
</dbReference>
<dbReference type="GO" id="GO:0005634">
    <property type="term" value="C:nucleus"/>
    <property type="evidence" value="ECO:0007669"/>
    <property type="project" value="UniProtKB-SubCell"/>
</dbReference>
<dbReference type="InterPro" id="IPR050863">
    <property type="entry name" value="CenT-Element_Derived"/>
</dbReference>
<reference evidence="7" key="1">
    <citation type="submission" date="2021-02" db="EMBL/GenBank/DDBJ databases">
        <authorList>
            <person name="Steward A R."/>
        </authorList>
    </citation>
    <scope>NUCLEOTIDE SEQUENCE</scope>
</reference>
<dbReference type="InterPro" id="IPR007889">
    <property type="entry name" value="HTH_Psq"/>
</dbReference>
<accession>A0A821U0K8</accession>
<dbReference type="AlphaFoldDB" id="A0A821U0K8"/>
<evidence type="ECO:0000256" key="1">
    <source>
        <dbReference type="ARBA" id="ARBA00004123"/>
    </source>
</evidence>
<dbReference type="Pfam" id="PF04218">
    <property type="entry name" value="CENP-B_N"/>
    <property type="match status" value="1"/>
</dbReference>
<keyword evidence="8" id="KW-1185">Reference proteome</keyword>
<comment type="caution">
    <text evidence="7">The sequence shown here is derived from an EMBL/GenBank/DDBJ whole genome shotgun (WGS) entry which is preliminary data.</text>
</comment>
<dbReference type="PANTHER" id="PTHR19303">
    <property type="entry name" value="TRANSPOSON"/>
    <property type="match status" value="1"/>
</dbReference>
<dbReference type="EMBL" id="CAJOBZ010000026">
    <property type="protein sequence ID" value="CAF4879632.1"/>
    <property type="molecule type" value="Genomic_DNA"/>
</dbReference>
<evidence type="ECO:0008006" key="9">
    <source>
        <dbReference type="Google" id="ProtNLM"/>
    </source>
</evidence>
<evidence type="ECO:0000259" key="5">
    <source>
        <dbReference type="PROSITE" id="PS50960"/>
    </source>
</evidence>
<dbReference type="InterPro" id="IPR036397">
    <property type="entry name" value="RNaseH_sf"/>
</dbReference>
<proteinExistence type="predicted"/>
<keyword evidence="3 4" id="KW-0539">Nucleus</keyword>
<feature type="domain" description="HTH CENPB-type" evidence="6">
    <location>
        <begin position="61"/>
        <end position="132"/>
    </location>
</feature>
<evidence type="ECO:0000256" key="2">
    <source>
        <dbReference type="ARBA" id="ARBA00023125"/>
    </source>
</evidence>
<dbReference type="PROSITE" id="PS50960">
    <property type="entry name" value="HTH_PSQ"/>
    <property type="match status" value="1"/>
</dbReference>
<dbReference type="SUPFAM" id="SSF46689">
    <property type="entry name" value="Homeodomain-like"/>
    <property type="match status" value="2"/>
</dbReference>
<dbReference type="GO" id="GO:0003677">
    <property type="term" value="F:DNA binding"/>
    <property type="evidence" value="ECO:0007669"/>
    <property type="project" value="UniProtKB-UniRule"/>
</dbReference>
<evidence type="ECO:0000259" key="6">
    <source>
        <dbReference type="PROSITE" id="PS51253"/>
    </source>
</evidence>
<dbReference type="PROSITE" id="PS51253">
    <property type="entry name" value="HTH_CENPB"/>
    <property type="match status" value="1"/>
</dbReference>